<feature type="domain" description="Oxo-4-hydroxy-4-carboxy-5-ureidoimidazoline decarboxylase" evidence="7">
    <location>
        <begin position="19"/>
        <end position="166"/>
    </location>
</feature>
<evidence type="ECO:0000259" key="7">
    <source>
        <dbReference type="Pfam" id="PF09349"/>
    </source>
</evidence>
<dbReference type="Proteomes" id="UP000809621">
    <property type="component" value="Unassembled WGS sequence"/>
</dbReference>
<dbReference type="PANTHER" id="PTHR43466:SF1">
    <property type="entry name" value="2-OXO-4-HYDROXY-4-CARBOXY-5-UREIDOIMIDAZOLINE DECARBOXYLASE-RELATED"/>
    <property type="match status" value="1"/>
</dbReference>
<gene>
    <name evidence="8" type="primary">uraD</name>
    <name evidence="8" type="ORF">JQC93_06410</name>
</gene>
<name>A0ABS2HG40_9VIBR</name>
<dbReference type="EC" id="4.1.1.97" evidence="3"/>
<dbReference type="SUPFAM" id="SSF158694">
    <property type="entry name" value="UraD-Like"/>
    <property type="match status" value="1"/>
</dbReference>
<dbReference type="EMBL" id="JAFEUM010000002">
    <property type="protein sequence ID" value="MBM7036039.1"/>
    <property type="molecule type" value="Genomic_DNA"/>
</dbReference>
<dbReference type="GO" id="GO:0051997">
    <property type="term" value="F:2-oxo-4-hydroxy-4-carboxy-5-ureidoimidazoline decarboxylase activity"/>
    <property type="evidence" value="ECO:0007669"/>
    <property type="project" value="UniProtKB-EC"/>
</dbReference>
<sequence length="174" mass="19753">MDNPLPITDDMVFIDLTCDQLQTVCSSAHWQQVMGQKAPFVSREHLIKSATQAFDELSRKDWLEAFAGHPMIGNLESLKKKYAQGAALSEQEQSGTKSASEHELRSLLTLNQDYVERFGFIFIVCATGQSAASMLIELKRRIRRDAQQEFDTATTEQRKISMIRLDNLILETLK</sequence>
<organism evidence="8 9">
    <name type="scientific">Vibrio ulleungensis</name>
    <dbReference type="NCBI Taxonomy" id="2807619"/>
    <lineage>
        <taxon>Bacteria</taxon>
        <taxon>Pseudomonadati</taxon>
        <taxon>Pseudomonadota</taxon>
        <taxon>Gammaproteobacteria</taxon>
        <taxon>Vibrionales</taxon>
        <taxon>Vibrionaceae</taxon>
        <taxon>Vibrio</taxon>
    </lineage>
</organism>
<comment type="pathway">
    <text evidence="2">Purine metabolism; urate degradation; (S)-allantoin from urate: step 3/3.</text>
</comment>
<dbReference type="InterPro" id="IPR017595">
    <property type="entry name" value="OHCU_decarboxylase-2"/>
</dbReference>
<evidence type="ECO:0000313" key="8">
    <source>
        <dbReference type="EMBL" id="MBM7036039.1"/>
    </source>
</evidence>
<evidence type="ECO:0000256" key="4">
    <source>
        <dbReference type="ARBA" id="ARBA00022631"/>
    </source>
</evidence>
<comment type="catalytic activity">
    <reaction evidence="1">
        <text>5-hydroxy-2-oxo-4-ureido-2,5-dihydro-1H-imidazole-5-carboxylate + H(+) = (S)-allantoin + CO2</text>
        <dbReference type="Rhea" id="RHEA:26301"/>
        <dbReference type="ChEBI" id="CHEBI:15378"/>
        <dbReference type="ChEBI" id="CHEBI:15678"/>
        <dbReference type="ChEBI" id="CHEBI:16526"/>
        <dbReference type="ChEBI" id="CHEBI:58639"/>
        <dbReference type="EC" id="4.1.1.97"/>
    </reaction>
</comment>
<evidence type="ECO:0000313" key="9">
    <source>
        <dbReference type="Proteomes" id="UP000809621"/>
    </source>
</evidence>
<evidence type="ECO:0000256" key="3">
    <source>
        <dbReference type="ARBA" id="ARBA00012257"/>
    </source>
</evidence>
<comment type="caution">
    <text evidence="8">The sequence shown here is derived from an EMBL/GenBank/DDBJ whole genome shotgun (WGS) entry which is preliminary data.</text>
</comment>
<dbReference type="NCBIfam" id="NF010372">
    <property type="entry name" value="PRK13798.1"/>
    <property type="match status" value="1"/>
</dbReference>
<dbReference type="Pfam" id="PF09349">
    <property type="entry name" value="OHCU_decarbox"/>
    <property type="match status" value="1"/>
</dbReference>
<reference evidence="8 9" key="1">
    <citation type="submission" date="2021-02" db="EMBL/GenBank/DDBJ databases">
        <authorList>
            <person name="Park J.-S."/>
        </authorList>
    </citation>
    <scope>NUCLEOTIDE SEQUENCE [LARGE SCALE GENOMIC DNA]</scope>
    <source>
        <strain evidence="8 9">188UL20-2</strain>
    </source>
</reference>
<keyword evidence="4" id="KW-0659">Purine metabolism</keyword>
<keyword evidence="5" id="KW-0210">Decarboxylase</keyword>
<dbReference type="InterPro" id="IPR036778">
    <property type="entry name" value="OHCU_decarboxylase_sf"/>
</dbReference>
<dbReference type="InterPro" id="IPR018020">
    <property type="entry name" value="OHCU_decarboxylase"/>
</dbReference>
<evidence type="ECO:0000256" key="5">
    <source>
        <dbReference type="ARBA" id="ARBA00022793"/>
    </source>
</evidence>
<dbReference type="PANTHER" id="PTHR43466">
    <property type="entry name" value="2-OXO-4-HYDROXY-4-CARBOXY-5-UREIDOIMIDAZOLINE DECARBOXYLASE-RELATED"/>
    <property type="match status" value="1"/>
</dbReference>
<accession>A0ABS2HG40</accession>
<keyword evidence="6 8" id="KW-0456">Lyase</keyword>
<evidence type="ECO:0000256" key="6">
    <source>
        <dbReference type="ARBA" id="ARBA00023239"/>
    </source>
</evidence>
<protein>
    <recommendedName>
        <fullName evidence="3">2-oxo-4-hydroxy-4-carboxy-5-ureidoimidazoline decarboxylase</fullName>
        <ecNumber evidence="3">4.1.1.97</ecNumber>
    </recommendedName>
</protein>
<proteinExistence type="predicted"/>
<keyword evidence="9" id="KW-1185">Reference proteome</keyword>
<evidence type="ECO:0000256" key="2">
    <source>
        <dbReference type="ARBA" id="ARBA00004754"/>
    </source>
</evidence>
<evidence type="ECO:0000256" key="1">
    <source>
        <dbReference type="ARBA" id="ARBA00001163"/>
    </source>
</evidence>
<dbReference type="NCBIfam" id="TIGR03180">
    <property type="entry name" value="UraD_2"/>
    <property type="match status" value="1"/>
</dbReference>
<dbReference type="RefSeq" id="WP_172401001.1">
    <property type="nucleotide sequence ID" value="NZ_JAFEUM010000002.1"/>
</dbReference>
<dbReference type="Gene3D" id="1.10.3330.10">
    <property type="entry name" value="Oxo-4-hydroxy-4-carboxy-5-ureidoimidazoline decarboxylase"/>
    <property type="match status" value="1"/>
</dbReference>